<accession>A0ACC6P5S1</accession>
<gene>
    <name evidence="1" type="ORF">RV045_14035</name>
</gene>
<dbReference type="Proteomes" id="UP001364695">
    <property type="component" value="Unassembled WGS sequence"/>
</dbReference>
<proteinExistence type="predicted"/>
<evidence type="ECO:0000313" key="2">
    <source>
        <dbReference type="Proteomes" id="UP001364695"/>
    </source>
</evidence>
<sequence>MNERTAGSPAAQRPASKVVGSYLHKIEEVPKEVRDYAINKLNPVDAAGERIKDAQGNNITARISTAKENGSYYGPVILNNDKFIVQAVGKERLSAVVHHKDDVALQGASLALLNAKKTMNGTSVQVHYTGDKAKAYHWSDKSKQQAAEPAKDAPEKTAPPAPAKEAMKAEDFMKQATDYAKENIKNTNQREAFLKHLGNVTEQAFNREQPQAVKSKPVPAQAQEKQADAGIER</sequence>
<dbReference type="EMBL" id="JAWDIE010000033">
    <property type="protein sequence ID" value="MEJ7139541.1"/>
    <property type="molecule type" value="Genomic_DNA"/>
</dbReference>
<comment type="caution">
    <text evidence="1">The sequence shown here is derived from an EMBL/GenBank/DDBJ whole genome shotgun (WGS) entry which is preliminary data.</text>
</comment>
<organism evidence="1 2">
    <name type="scientific">Amphibiibacter pelophylacis</name>
    <dbReference type="NCBI Taxonomy" id="1799477"/>
    <lineage>
        <taxon>Bacteria</taxon>
        <taxon>Pseudomonadati</taxon>
        <taxon>Pseudomonadota</taxon>
        <taxon>Betaproteobacteria</taxon>
        <taxon>Burkholderiales</taxon>
        <taxon>Sphaerotilaceae</taxon>
        <taxon>Amphibiibacter</taxon>
    </lineage>
</organism>
<keyword evidence="2" id="KW-1185">Reference proteome</keyword>
<evidence type="ECO:0000313" key="1">
    <source>
        <dbReference type="EMBL" id="MEJ7139541.1"/>
    </source>
</evidence>
<protein>
    <submittedName>
        <fullName evidence="1">Uncharacterized protein</fullName>
    </submittedName>
</protein>
<reference evidence="1" key="1">
    <citation type="submission" date="2023-10" db="EMBL/GenBank/DDBJ databases">
        <title>Amphibacter perezi, gen. nov., sp. nov. a novel taxa of the family Comamonadaceae, class Betaproteobacteria isolated from the skin microbiota of Pelophylax perezi from different populations.</title>
        <authorList>
            <person name="Costa S."/>
            <person name="Proenca D.N."/>
            <person name="Lopes I."/>
            <person name="Morais P.V."/>
        </authorList>
    </citation>
    <scope>NUCLEOTIDE SEQUENCE</scope>
    <source>
        <strain evidence="1">SL12-8</strain>
    </source>
</reference>
<name>A0ACC6P5S1_9BURK</name>